<evidence type="ECO:0000256" key="2">
    <source>
        <dbReference type="ARBA" id="ARBA00022553"/>
    </source>
</evidence>
<dbReference type="GO" id="GO:0032040">
    <property type="term" value="C:small-subunit processome"/>
    <property type="evidence" value="ECO:0007669"/>
    <property type="project" value="InterPro"/>
</dbReference>
<dbReference type="Pfam" id="PF04615">
    <property type="entry name" value="Utp14"/>
    <property type="match status" value="1"/>
</dbReference>
<feature type="region of interest" description="Disordered" evidence="4">
    <location>
        <begin position="117"/>
        <end position="309"/>
    </location>
</feature>
<evidence type="ECO:0000256" key="3">
    <source>
        <dbReference type="ARBA" id="ARBA00023242"/>
    </source>
</evidence>
<protein>
    <recommendedName>
        <fullName evidence="8">U3 small nucleolar RNA-associated protein 14</fullName>
    </recommendedName>
</protein>
<feature type="compositionally biased region" description="Acidic residues" evidence="4">
    <location>
        <begin position="228"/>
        <end position="245"/>
    </location>
</feature>
<name>A0A180H3L0_PUCT1</name>
<feature type="compositionally biased region" description="Polar residues" evidence="4">
    <location>
        <begin position="721"/>
        <end position="748"/>
    </location>
</feature>
<evidence type="ECO:0008006" key="8">
    <source>
        <dbReference type="Google" id="ProtNLM"/>
    </source>
</evidence>
<proteinExistence type="predicted"/>
<feature type="compositionally biased region" description="Basic and acidic residues" evidence="4">
    <location>
        <begin position="54"/>
        <end position="63"/>
    </location>
</feature>
<dbReference type="OrthoDB" id="277439at2759"/>
<dbReference type="EnsemblFungi" id="PTTG_06853-t43_1">
    <property type="protein sequence ID" value="PTTG_06853-t43_1-p1"/>
    <property type="gene ID" value="PTTG_06853"/>
</dbReference>
<reference evidence="5" key="2">
    <citation type="submission" date="2016-05" db="EMBL/GenBank/DDBJ databases">
        <title>Comparative analysis highlights variable genome content of wheat rusts and divergence of the mating loci.</title>
        <authorList>
            <person name="Cuomo C.A."/>
            <person name="Bakkeren G."/>
            <person name="Szabo L."/>
            <person name="Khalil H."/>
            <person name="Joly D."/>
            <person name="Goldberg J."/>
            <person name="Young S."/>
            <person name="Zeng Q."/>
            <person name="Fellers J."/>
        </authorList>
    </citation>
    <scope>NUCLEOTIDE SEQUENCE [LARGE SCALE GENOMIC DNA]</scope>
    <source>
        <strain evidence="5">1-1 BBBD Race 1</strain>
    </source>
</reference>
<feature type="compositionally biased region" description="Acidic residues" evidence="4">
    <location>
        <begin position="210"/>
        <end position="219"/>
    </location>
</feature>
<reference evidence="6" key="4">
    <citation type="submission" date="2025-05" db="UniProtKB">
        <authorList>
            <consortium name="EnsemblFungi"/>
        </authorList>
    </citation>
    <scope>IDENTIFICATION</scope>
    <source>
        <strain evidence="6">isolate 1-1 / race 1 (BBBD)</strain>
    </source>
</reference>
<dbReference type="AlphaFoldDB" id="A0A180H3L0"/>
<feature type="compositionally biased region" description="Acidic residues" evidence="4">
    <location>
        <begin position="177"/>
        <end position="192"/>
    </location>
</feature>
<dbReference type="GO" id="GO:0006364">
    <property type="term" value="P:rRNA processing"/>
    <property type="evidence" value="ECO:0007669"/>
    <property type="project" value="InterPro"/>
</dbReference>
<evidence type="ECO:0000256" key="1">
    <source>
        <dbReference type="ARBA" id="ARBA00004604"/>
    </source>
</evidence>
<gene>
    <name evidence="5" type="ORF">PTTG_06853</name>
</gene>
<feature type="compositionally biased region" description="Basic and acidic residues" evidence="4">
    <location>
        <begin position="265"/>
        <end position="283"/>
    </location>
</feature>
<keyword evidence="2" id="KW-0597">Phosphoprotein</keyword>
<sequence length="1051" mass="115713">MFRSARQGRQGRQGKGNSTRTNSHLNEPTTKNANQQGSASASRKPKLSTGNSKTQDRIDEHQLYDYQANSQSRGKRLTANQIDDHRLTGAGPSKNGDRDEEIDDLARIDSLVERCQQENDEGFGFVNSDDDESIDSDEADGQLDQPKKKAKQKHKPQKRPNTKVRFAESDATSAADGSEEEEETDLDQDEFIDASTMLDIGAESDHAFSDEEDGTDESDGSDRSSETDGSEDQDIDLDELEDDDDSRLNNIAKIVDNLDSLTAQKRKENSQDASADHPTDAPAKRRKLLPVQIESRTEGEILPSMSTGGILDEQASGRVNLEDLLSNLSSTPGISELKQSLKPLITSSKSSKAGPIPAPLETRRQQQIERQAAYEQTKKEMAKWDQTTKLAKGISGRNSDGKNRFVVPSNQLSAADKEPDATRWNMHFNPLNNLESQVVGLIATSQISSKKLVQEESDQLISQGLLPEQIREKVLESKMARELMFRAERKAKRVAKIKSKAFRRIRKKEKERKSISGNGGQEQDMEFIQELDDIDGGDRVQTRTEEMELQRARERASLKHSNQGKWAKKVAGLKGLGSDANTAIQDRIRREELLKKKIAGREGSDDSGGSASDSDFDSEGDVDTVKAHALEQLGKIDSQQNSQDGPALKGLFAMKFMQNAMAVKERKAEEARIELRQQLLADHPDGSGEEEDLNGGMKVQGNPGRLVFNPDVCRQAVGPTTADNDATASDQDTSTHPAPYRTTKTSGSHLRVMAVEDKSSREGMASLSTKPLRNKTAAEEESNPWLVALDSTTQGGTISRIKDLNPNSSKNADSVDVVAEKAKLKAEKRKRKQTSERQLATEDAKVDLDFTAFLGAKTGEVGADALKNMQDLDGQDAGEEDAVIRKGQADSQGRSAFQQRELVKQAFADDGVVAQFAEEKRKQVEKEAPKEVDVTLPGWGDWVGKGGKKAKHAKKFVKKVAGIEPSKRQDAGMSNVIILEGASTKHNGAKKLSKYQFKDLPFPYTNKHQLDLKLSHSIGPEFNSRLAHRHLTRPDVLSKPGVVIQPADKPV</sequence>
<dbReference type="Proteomes" id="UP000005240">
    <property type="component" value="Unassembled WGS sequence"/>
</dbReference>
<reference evidence="6 7" key="3">
    <citation type="journal article" date="2017" name="G3 (Bethesda)">
        <title>Comparative analysis highlights variable genome content of wheat rusts and divergence of the mating loci.</title>
        <authorList>
            <person name="Cuomo C.A."/>
            <person name="Bakkeren G."/>
            <person name="Khalil H.B."/>
            <person name="Panwar V."/>
            <person name="Joly D."/>
            <person name="Linning R."/>
            <person name="Sakthikumar S."/>
            <person name="Song X."/>
            <person name="Adiconis X."/>
            <person name="Fan L."/>
            <person name="Goldberg J.M."/>
            <person name="Levin J.Z."/>
            <person name="Young S."/>
            <person name="Zeng Q."/>
            <person name="Anikster Y."/>
            <person name="Bruce M."/>
            <person name="Wang M."/>
            <person name="Yin C."/>
            <person name="McCallum B."/>
            <person name="Szabo L.J."/>
            <person name="Hulbert S."/>
            <person name="Chen X."/>
            <person name="Fellers J.P."/>
        </authorList>
    </citation>
    <scope>NUCLEOTIDE SEQUENCE</scope>
    <source>
        <strain evidence="6">isolate 1-1 / race 1 (BBBD)</strain>
        <strain evidence="7">Isolate 1-1 / race 1 (BBBD)</strain>
    </source>
</reference>
<feature type="region of interest" description="Disordered" evidence="4">
    <location>
        <begin position="599"/>
        <end position="625"/>
    </location>
</feature>
<dbReference type="EMBL" id="ADAS02000004">
    <property type="protein sequence ID" value="OAV99218.1"/>
    <property type="molecule type" value="Genomic_DNA"/>
</dbReference>
<feature type="compositionally biased region" description="Basic residues" evidence="4">
    <location>
        <begin position="148"/>
        <end position="162"/>
    </location>
</feature>
<feature type="compositionally biased region" description="Acidic residues" evidence="4">
    <location>
        <begin position="128"/>
        <end position="141"/>
    </location>
</feature>
<accession>A0A180H3L0</accession>
<feature type="compositionally biased region" description="Polar residues" evidence="4">
    <location>
        <begin position="15"/>
        <end position="41"/>
    </location>
</feature>
<keyword evidence="3" id="KW-0539">Nucleus</keyword>
<comment type="subcellular location">
    <subcellularLocation>
        <location evidence="1">Nucleus</location>
        <location evidence="1">Nucleolus</location>
    </subcellularLocation>
</comment>
<feature type="region of interest" description="Disordered" evidence="4">
    <location>
        <begin position="680"/>
        <end position="816"/>
    </location>
</feature>
<evidence type="ECO:0000313" key="5">
    <source>
        <dbReference type="EMBL" id="OAV99218.1"/>
    </source>
</evidence>
<evidence type="ECO:0000256" key="4">
    <source>
        <dbReference type="SAM" id="MobiDB-lite"/>
    </source>
</evidence>
<organism evidence="5">
    <name type="scientific">Puccinia triticina (isolate 1-1 / race 1 (BBBD))</name>
    <name type="common">Brown leaf rust fungus</name>
    <dbReference type="NCBI Taxonomy" id="630390"/>
    <lineage>
        <taxon>Eukaryota</taxon>
        <taxon>Fungi</taxon>
        <taxon>Dikarya</taxon>
        <taxon>Basidiomycota</taxon>
        <taxon>Pucciniomycotina</taxon>
        <taxon>Pucciniomycetes</taxon>
        <taxon>Pucciniales</taxon>
        <taxon>Pucciniaceae</taxon>
        <taxon>Puccinia</taxon>
    </lineage>
</organism>
<evidence type="ECO:0000313" key="7">
    <source>
        <dbReference type="Proteomes" id="UP000005240"/>
    </source>
</evidence>
<evidence type="ECO:0000313" key="6">
    <source>
        <dbReference type="EnsemblFungi" id="PTTG_06853-t43_1-p1"/>
    </source>
</evidence>
<dbReference type="PANTHER" id="PTHR14150:SF12">
    <property type="entry name" value="U3 SMALL NUCLEOLAR RNA-ASSOCIATED PROTEIN 14 HOMOLOG A"/>
    <property type="match status" value="1"/>
</dbReference>
<reference evidence="5" key="1">
    <citation type="submission" date="2009-11" db="EMBL/GenBank/DDBJ databases">
        <authorList>
            <consortium name="The Broad Institute Genome Sequencing Platform"/>
            <person name="Ward D."/>
            <person name="Feldgarden M."/>
            <person name="Earl A."/>
            <person name="Young S.K."/>
            <person name="Zeng Q."/>
            <person name="Koehrsen M."/>
            <person name="Alvarado L."/>
            <person name="Berlin A."/>
            <person name="Bochicchio J."/>
            <person name="Borenstein D."/>
            <person name="Chapman S.B."/>
            <person name="Chen Z."/>
            <person name="Engels R."/>
            <person name="Freedman E."/>
            <person name="Gellesch M."/>
            <person name="Goldberg J."/>
            <person name="Griggs A."/>
            <person name="Gujja S."/>
            <person name="Heilman E."/>
            <person name="Heiman D."/>
            <person name="Hepburn T."/>
            <person name="Howarth C."/>
            <person name="Jen D."/>
            <person name="Larson L."/>
            <person name="Lewis B."/>
            <person name="Mehta T."/>
            <person name="Park D."/>
            <person name="Pearson M."/>
            <person name="Roberts A."/>
            <person name="Saif S."/>
            <person name="Shea T."/>
            <person name="Shenoy N."/>
            <person name="Sisk P."/>
            <person name="Stolte C."/>
            <person name="Sykes S."/>
            <person name="Thomson T."/>
            <person name="Walk T."/>
            <person name="White J."/>
            <person name="Yandava C."/>
            <person name="Izard J."/>
            <person name="Baranova O.V."/>
            <person name="Blanton J.M."/>
            <person name="Tanner A.C."/>
            <person name="Dewhirst F.E."/>
            <person name="Haas B."/>
            <person name="Nusbaum C."/>
            <person name="Birren B."/>
        </authorList>
    </citation>
    <scope>NUCLEOTIDE SEQUENCE [LARGE SCALE GENOMIC DNA]</scope>
    <source>
        <strain evidence="5">1-1 BBBD Race 1</strain>
    </source>
</reference>
<keyword evidence="7" id="KW-1185">Reference proteome</keyword>
<feature type="region of interest" description="Disordered" evidence="4">
    <location>
        <begin position="1"/>
        <end position="103"/>
    </location>
</feature>
<dbReference type="VEuPathDB" id="FungiDB:PTTG_06853"/>
<dbReference type="InterPro" id="IPR006709">
    <property type="entry name" value="SSU_processome_Utp14"/>
</dbReference>
<dbReference type="PANTHER" id="PTHR14150">
    <property type="entry name" value="U3 SMALL NUCLEOLAR RNA-ASSOCIATED PROTEIN 14"/>
    <property type="match status" value="1"/>
</dbReference>